<evidence type="ECO:0000313" key="2">
    <source>
        <dbReference type="Proteomes" id="UP001500620"/>
    </source>
</evidence>
<proteinExistence type="predicted"/>
<sequence>MQRYVAIGVGRGERLEDVAFVDGGCPAQFVSTAIPDRAAREDEPLQRARAAEILATGVPGDLAGGYLDIS</sequence>
<reference evidence="2" key="1">
    <citation type="journal article" date="2019" name="Int. J. Syst. Evol. Microbiol.">
        <title>The Global Catalogue of Microorganisms (GCM) 10K type strain sequencing project: providing services to taxonomists for standard genome sequencing and annotation.</title>
        <authorList>
            <consortium name="The Broad Institute Genomics Platform"/>
            <consortium name="The Broad Institute Genome Sequencing Center for Infectious Disease"/>
            <person name="Wu L."/>
            <person name="Ma J."/>
        </authorList>
    </citation>
    <scope>NUCLEOTIDE SEQUENCE [LARGE SCALE GENOMIC DNA]</scope>
    <source>
        <strain evidence="2">JCM 17441</strain>
    </source>
</reference>
<comment type="caution">
    <text evidence="1">The sequence shown here is derived from an EMBL/GenBank/DDBJ whole genome shotgun (WGS) entry which is preliminary data.</text>
</comment>
<accession>A0ABP8DUX7</accession>
<dbReference type="EMBL" id="BAABAT010000081">
    <property type="protein sequence ID" value="GAA4263820.1"/>
    <property type="molecule type" value="Genomic_DNA"/>
</dbReference>
<protein>
    <submittedName>
        <fullName evidence="1">Uncharacterized protein</fullName>
    </submittedName>
</protein>
<organism evidence="1 2">
    <name type="scientific">Dactylosporangium darangshiense</name>
    <dbReference type="NCBI Taxonomy" id="579108"/>
    <lineage>
        <taxon>Bacteria</taxon>
        <taxon>Bacillati</taxon>
        <taxon>Actinomycetota</taxon>
        <taxon>Actinomycetes</taxon>
        <taxon>Micromonosporales</taxon>
        <taxon>Micromonosporaceae</taxon>
        <taxon>Dactylosporangium</taxon>
    </lineage>
</organism>
<dbReference type="Proteomes" id="UP001500620">
    <property type="component" value="Unassembled WGS sequence"/>
</dbReference>
<keyword evidence="2" id="KW-1185">Reference proteome</keyword>
<name>A0ABP8DUX7_9ACTN</name>
<evidence type="ECO:0000313" key="1">
    <source>
        <dbReference type="EMBL" id="GAA4263820.1"/>
    </source>
</evidence>
<gene>
    <name evidence="1" type="ORF">GCM10022255_111830</name>
</gene>